<evidence type="ECO:0000259" key="6">
    <source>
        <dbReference type="PROSITE" id="PS50865"/>
    </source>
</evidence>
<keyword evidence="3" id="KW-0862">Zinc</keyword>
<dbReference type="Proteomes" id="UP000887565">
    <property type="component" value="Unplaced"/>
</dbReference>
<dbReference type="SUPFAM" id="SSF144232">
    <property type="entry name" value="HIT/MYND zinc finger-like"/>
    <property type="match status" value="1"/>
</dbReference>
<evidence type="ECO:0000256" key="2">
    <source>
        <dbReference type="ARBA" id="ARBA00022771"/>
    </source>
</evidence>
<dbReference type="AlphaFoldDB" id="A0A915L2Z3"/>
<dbReference type="GO" id="GO:0008270">
    <property type="term" value="F:zinc ion binding"/>
    <property type="evidence" value="ECO:0007669"/>
    <property type="project" value="UniProtKB-KW"/>
</dbReference>
<evidence type="ECO:0000256" key="3">
    <source>
        <dbReference type="ARBA" id="ARBA00022833"/>
    </source>
</evidence>
<dbReference type="Gene3D" id="6.10.140.2220">
    <property type="match status" value="1"/>
</dbReference>
<dbReference type="InterPro" id="IPR002893">
    <property type="entry name" value="Znf_MYND"/>
</dbReference>
<keyword evidence="7" id="KW-1185">Reference proteome</keyword>
<dbReference type="PROSITE" id="PS50865">
    <property type="entry name" value="ZF_MYND_2"/>
    <property type="match status" value="1"/>
</dbReference>
<organism evidence="7 8">
    <name type="scientific">Romanomermis culicivorax</name>
    <name type="common">Nematode worm</name>
    <dbReference type="NCBI Taxonomy" id="13658"/>
    <lineage>
        <taxon>Eukaryota</taxon>
        <taxon>Metazoa</taxon>
        <taxon>Ecdysozoa</taxon>
        <taxon>Nematoda</taxon>
        <taxon>Enoplea</taxon>
        <taxon>Dorylaimia</taxon>
        <taxon>Mermithida</taxon>
        <taxon>Mermithoidea</taxon>
        <taxon>Mermithidae</taxon>
        <taxon>Romanomermis</taxon>
    </lineage>
</organism>
<name>A0A915L2Z3_ROMCU</name>
<evidence type="ECO:0000313" key="7">
    <source>
        <dbReference type="Proteomes" id="UP000887565"/>
    </source>
</evidence>
<evidence type="ECO:0000256" key="1">
    <source>
        <dbReference type="ARBA" id="ARBA00022723"/>
    </source>
</evidence>
<evidence type="ECO:0000313" key="8">
    <source>
        <dbReference type="WBParaSite" id="nRc.2.0.1.t45101-RA"/>
    </source>
</evidence>
<feature type="region of interest" description="Disordered" evidence="5">
    <location>
        <begin position="1"/>
        <end position="26"/>
    </location>
</feature>
<feature type="compositionally biased region" description="Low complexity" evidence="5">
    <location>
        <begin position="131"/>
        <end position="144"/>
    </location>
</feature>
<feature type="region of interest" description="Disordered" evidence="5">
    <location>
        <begin position="124"/>
        <end position="175"/>
    </location>
</feature>
<dbReference type="Pfam" id="PF01753">
    <property type="entry name" value="zf-MYND"/>
    <property type="match status" value="1"/>
</dbReference>
<feature type="compositionally biased region" description="Low complexity" evidence="5">
    <location>
        <begin position="161"/>
        <end position="175"/>
    </location>
</feature>
<keyword evidence="2 4" id="KW-0863">Zinc-finger</keyword>
<protein>
    <submittedName>
        <fullName evidence="8">MYND-type domain-containing protein</fullName>
    </submittedName>
</protein>
<proteinExistence type="predicted"/>
<dbReference type="WBParaSite" id="nRc.2.0.1.t45101-RA">
    <property type="protein sequence ID" value="nRc.2.0.1.t45101-RA"/>
    <property type="gene ID" value="nRc.2.0.1.g45101"/>
</dbReference>
<sequence length="175" mass="19183">MNATSSAGTTNPMSAGENFLPQGSTETPPMLTSIDIACNYCGAKNGQNKSGEDVLVRLLECSGCRRAFYCSKEHQRLDWRSNHKAVCDYKKNKGQLYNLSSENVISSPRRERDDSSMNIDQMLIDDGQSKSNSSVSSTRQETSSYRSDQRPTVIKGPQDDSQSPASFSSSSSETT</sequence>
<feature type="domain" description="MYND-type" evidence="6">
    <location>
        <begin position="38"/>
        <end position="87"/>
    </location>
</feature>
<reference evidence="8" key="1">
    <citation type="submission" date="2022-11" db="UniProtKB">
        <authorList>
            <consortium name="WormBaseParasite"/>
        </authorList>
    </citation>
    <scope>IDENTIFICATION</scope>
</reference>
<accession>A0A915L2Z3</accession>
<keyword evidence="1" id="KW-0479">Metal-binding</keyword>
<evidence type="ECO:0000256" key="5">
    <source>
        <dbReference type="SAM" id="MobiDB-lite"/>
    </source>
</evidence>
<feature type="compositionally biased region" description="Polar residues" evidence="5">
    <location>
        <begin position="1"/>
        <end position="13"/>
    </location>
</feature>
<evidence type="ECO:0000256" key="4">
    <source>
        <dbReference type="PROSITE-ProRule" id="PRU00134"/>
    </source>
</evidence>